<protein>
    <recommendedName>
        <fullName evidence="1">F-box domain-containing protein</fullName>
    </recommendedName>
</protein>
<name>A0AAD8S6M8_LOLMU</name>
<dbReference type="InterPro" id="IPR036047">
    <property type="entry name" value="F-box-like_dom_sf"/>
</dbReference>
<dbReference type="EMBL" id="JAUUTY010000004">
    <property type="protein sequence ID" value="KAK1646544.1"/>
    <property type="molecule type" value="Genomic_DNA"/>
</dbReference>
<dbReference type="PANTHER" id="PTHR34223:SF51">
    <property type="entry name" value="OS06G0556300 PROTEIN"/>
    <property type="match status" value="1"/>
</dbReference>
<dbReference type="PROSITE" id="PS50181">
    <property type="entry name" value="FBOX"/>
    <property type="match status" value="1"/>
</dbReference>
<dbReference type="InterPro" id="IPR001810">
    <property type="entry name" value="F-box_dom"/>
</dbReference>
<dbReference type="Proteomes" id="UP001231189">
    <property type="component" value="Unassembled WGS sequence"/>
</dbReference>
<evidence type="ECO:0000259" key="1">
    <source>
        <dbReference type="PROSITE" id="PS50181"/>
    </source>
</evidence>
<proteinExistence type="predicted"/>
<dbReference type="Pfam" id="PF00646">
    <property type="entry name" value="F-box"/>
    <property type="match status" value="1"/>
</dbReference>
<reference evidence="2" key="1">
    <citation type="submission" date="2023-07" db="EMBL/GenBank/DDBJ databases">
        <title>A chromosome-level genome assembly of Lolium multiflorum.</title>
        <authorList>
            <person name="Chen Y."/>
            <person name="Copetti D."/>
            <person name="Kolliker R."/>
            <person name="Studer B."/>
        </authorList>
    </citation>
    <scope>NUCLEOTIDE SEQUENCE</scope>
    <source>
        <strain evidence="2">02402/16</strain>
        <tissue evidence="2">Leaf</tissue>
    </source>
</reference>
<dbReference type="SUPFAM" id="SSF81383">
    <property type="entry name" value="F-box domain"/>
    <property type="match status" value="1"/>
</dbReference>
<sequence length="128" mass="15118">MPKRRKRSKKAVAATGEDRISALPDAILQVVLSFLPSDETVQTCVLSRRWRDLWKSTPALRILHTDLRYWNVKEMNVFVNYLLLLRDRVPLDECEISYRGQFSDEEHADIARFSGIFFLNKIRPQRFH</sequence>
<keyword evidence="3" id="KW-1185">Reference proteome</keyword>
<dbReference type="AlphaFoldDB" id="A0AAD8S6M8"/>
<evidence type="ECO:0000313" key="2">
    <source>
        <dbReference type="EMBL" id="KAK1646544.1"/>
    </source>
</evidence>
<dbReference type="InterPro" id="IPR053781">
    <property type="entry name" value="F-box_AtFBL13-like"/>
</dbReference>
<comment type="caution">
    <text evidence="2">The sequence shown here is derived from an EMBL/GenBank/DDBJ whole genome shotgun (WGS) entry which is preliminary data.</text>
</comment>
<gene>
    <name evidence="2" type="ORF">QYE76_064349</name>
</gene>
<dbReference type="CDD" id="cd22160">
    <property type="entry name" value="F-box_AtFBL13-like"/>
    <property type="match status" value="1"/>
</dbReference>
<accession>A0AAD8S6M8</accession>
<feature type="domain" description="F-box" evidence="1">
    <location>
        <begin position="17"/>
        <end position="63"/>
    </location>
</feature>
<evidence type="ECO:0000313" key="3">
    <source>
        <dbReference type="Proteomes" id="UP001231189"/>
    </source>
</evidence>
<organism evidence="2 3">
    <name type="scientific">Lolium multiflorum</name>
    <name type="common">Italian ryegrass</name>
    <name type="synonym">Lolium perenne subsp. multiflorum</name>
    <dbReference type="NCBI Taxonomy" id="4521"/>
    <lineage>
        <taxon>Eukaryota</taxon>
        <taxon>Viridiplantae</taxon>
        <taxon>Streptophyta</taxon>
        <taxon>Embryophyta</taxon>
        <taxon>Tracheophyta</taxon>
        <taxon>Spermatophyta</taxon>
        <taxon>Magnoliopsida</taxon>
        <taxon>Liliopsida</taxon>
        <taxon>Poales</taxon>
        <taxon>Poaceae</taxon>
        <taxon>BOP clade</taxon>
        <taxon>Pooideae</taxon>
        <taxon>Poodae</taxon>
        <taxon>Poeae</taxon>
        <taxon>Poeae Chloroplast Group 2 (Poeae type)</taxon>
        <taxon>Loliodinae</taxon>
        <taxon>Loliinae</taxon>
        <taxon>Lolium</taxon>
    </lineage>
</organism>
<dbReference type="InterPro" id="IPR053197">
    <property type="entry name" value="F-box_SCFL_complex_component"/>
</dbReference>
<dbReference type="SMART" id="SM00256">
    <property type="entry name" value="FBOX"/>
    <property type="match status" value="1"/>
</dbReference>
<dbReference type="Gene3D" id="1.20.1280.50">
    <property type="match status" value="1"/>
</dbReference>
<dbReference type="PANTHER" id="PTHR34223">
    <property type="entry name" value="OS11G0201299 PROTEIN"/>
    <property type="match status" value="1"/>
</dbReference>